<dbReference type="InterPro" id="IPR030902">
    <property type="entry name" value="CLB_0814_fam"/>
</dbReference>
<evidence type="ECO:0000313" key="2">
    <source>
        <dbReference type="Proteomes" id="UP000623681"/>
    </source>
</evidence>
<reference evidence="1" key="1">
    <citation type="submission" date="2021-01" db="EMBL/GenBank/DDBJ databases">
        <title>Genome public.</title>
        <authorList>
            <person name="Liu C."/>
            <person name="Sun Q."/>
        </authorList>
    </citation>
    <scope>NUCLEOTIDE SEQUENCE</scope>
    <source>
        <strain evidence="1">YIM B02565</strain>
    </source>
</reference>
<evidence type="ECO:0000313" key="1">
    <source>
        <dbReference type="EMBL" id="MBL4932126.1"/>
    </source>
</evidence>
<organism evidence="1 2">
    <name type="scientific">Clostridium paridis</name>
    <dbReference type="NCBI Taxonomy" id="2803863"/>
    <lineage>
        <taxon>Bacteria</taxon>
        <taxon>Bacillati</taxon>
        <taxon>Bacillota</taxon>
        <taxon>Clostridia</taxon>
        <taxon>Eubacteriales</taxon>
        <taxon>Clostridiaceae</taxon>
        <taxon>Clostridium</taxon>
    </lineage>
</organism>
<dbReference type="Proteomes" id="UP000623681">
    <property type="component" value="Unassembled WGS sequence"/>
</dbReference>
<comment type="caution">
    <text evidence="1">The sequence shown here is derived from an EMBL/GenBank/DDBJ whole genome shotgun (WGS) entry which is preliminary data.</text>
</comment>
<dbReference type="EMBL" id="JAESWA010000022">
    <property type="protein sequence ID" value="MBL4932126.1"/>
    <property type="molecule type" value="Genomic_DNA"/>
</dbReference>
<protein>
    <submittedName>
        <fullName evidence="1">TIGR04540 family protein</fullName>
    </submittedName>
</protein>
<keyword evidence="2" id="KW-1185">Reference proteome</keyword>
<accession>A0A937K376</accession>
<name>A0A937K376_9CLOT</name>
<gene>
    <name evidence="1" type="ORF">JK634_09945</name>
</gene>
<dbReference type="RefSeq" id="WP_202767501.1">
    <property type="nucleotide sequence ID" value="NZ_JAESWA010000022.1"/>
</dbReference>
<dbReference type="AlphaFoldDB" id="A0A937K376"/>
<proteinExistence type="predicted"/>
<sequence length="75" mass="8542">MRAVYKNPKELATVIKDSVDAYLEDLVTYDQLEQKLTKVINANGERVYKNGIIALQISNVLGESRVEIVNKIYNK</sequence>
<dbReference type="NCBIfam" id="TIGR04540">
    <property type="entry name" value="CLB_0814_fam"/>
    <property type="match status" value="1"/>
</dbReference>